<name>A0AAP2Z373_9EURY</name>
<reference evidence="1" key="1">
    <citation type="submission" date="2022-09" db="EMBL/GenBank/DDBJ databases">
        <title>Enrichment on poylsaccharides allowed isolation of novel metabolic and taxonomic groups of Haloarchaea.</title>
        <authorList>
            <person name="Sorokin D.Y."/>
            <person name="Elcheninov A.G."/>
            <person name="Khizhniak T.V."/>
            <person name="Kolganova T.V."/>
            <person name="Kublanov I.V."/>
        </authorList>
    </citation>
    <scope>NUCLEOTIDE SEQUENCE</scope>
    <source>
        <strain evidence="1">AArc-xg1-1</strain>
    </source>
</reference>
<organism evidence="1 2">
    <name type="scientific">Natronoglomus mannanivorans</name>
    <dbReference type="NCBI Taxonomy" id="2979990"/>
    <lineage>
        <taxon>Archaea</taxon>
        <taxon>Methanobacteriati</taxon>
        <taxon>Methanobacteriota</taxon>
        <taxon>Stenosarchaea group</taxon>
        <taxon>Halobacteria</taxon>
        <taxon>Halobacteriales</taxon>
        <taxon>Natrialbaceae</taxon>
        <taxon>Natronoglomus</taxon>
    </lineage>
</organism>
<protein>
    <submittedName>
        <fullName evidence="1">Uncharacterized protein</fullName>
    </submittedName>
</protein>
<evidence type="ECO:0000313" key="1">
    <source>
        <dbReference type="EMBL" id="MCU4744387.1"/>
    </source>
</evidence>
<comment type="caution">
    <text evidence="1">The sequence shown here is derived from an EMBL/GenBank/DDBJ whole genome shotgun (WGS) entry which is preliminary data.</text>
</comment>
<gene>
    <name evidence="1" type="ORF">OB960_23730</name>
</gene>
<evidence type="ECO:0000313" key="2">
    <source>
        <dbReference type="Proteomes" id="UP001321018"/>
    </source>
</evidence>
<dbReference type="RefSeq" id="WP_338006193.1">
    <property type="nucleotide sequence ID" value="NZ_JAOPKA010000027.1"/>
</dbReference>
<dbReference type="Proteomes" id="UP001321018">
    <property type="component" value="Unassembled WGS sequence"/>
</dbReference>
<accession>A0AAP2Z373</accession>
<dbReference type="EMBL" id="JAOPKA010000027">
    <property type="protein sequence ID" value="MCU4744387.1"/>
    <property type="molecule type" value="Genomic_DNA"/>
</dbReference>
<proteinExistence type="predicted"/>
<sequence length="86" mass="9437">MSIDRYASEPDHPAVGTDFETDLKRVVSVVTGGIDSVQEEADDAADLMNNIAPHVEAMNDQLDGEEVPNDEQIVAAWFFLLQFASQ</sequence>
<dbReference type="AlphaFoldDB" id="A0AAP2Z373"/>